<dbReference type="InterPro" id="IPR000286">
    <property type="entry name" value="HDACs"/>
</dbReference>
<name>A0ABR6L778_9HYPH</name>
<dbReference type="PANTHER" id="PTHR10625:SF19">
    <property type="entry name" value="HISTONE DEACETYLASE 12"/>
    <property type="match status" value="1"/>
</dbReference>
<evidence type="ECO:0000313" key="4">
    <source>
        <dbReference type="EMBL" id="MBB4652461.1"/>
    </source>
</evidence>
<comment type="caution">
    <text evidence="4">The sequence shown here is derived from an EMBL/GenBank/DDBJ whole genome shotgun (WGS) entry which is preliminary data.</text>
</comment>
<evidence type="ECO:0000259" key="3">
    <source>
        <dbReference type="Pfam" id="PF00850"/>
    </source>
</evidence>
<dbReference type="InterPro" id="IPR023801">
    <property type="entry name" value="His_deacetylse_dom"/>
</dbReference>
<dbReference type="CDD" id="cd09993">
    <property type="entry name" value="HDAC_classIV"/>
    <property type="match status" value="1"/>
</dbReference>
<keyword evidence="5" id="KW-1185">Reference proteome</keyword>
<dbReference type="Proteomes" id="UP000539538">
    <property type="component" value="Unassembled WGS sequence"/>
</dbReference>
<dbReference type="PRINTS" id="PR01270">
    <property type="entry name" value="HDASUPER"/>
</dbReference>
<dbReference type="PANTHER" id="PTHR10625">
    <property type="entry name" value="HISTONE DEACETYLASE HDAC1-RELATED"/>
    <property type="match status" value="1"/>
</dbReference>
<sequence length="298" mass="32369">MPLQIVSHPDYDAGFAPDHRFPMGKYRLLMDRLDALELTAGLNRPEPISPHWLRLAHEAGYVDQVLSCTVPARIEREIGFPVGERVSRRAQLAAGGTLLAARLALRHGIACNAAGGSHHARRAQGAGFCTFNDVAVASLALLADRLVENILVVDLDVHQGDGTAEILAGHPGVFTFSMHAEKNYPVRKVTSSLDIGLPDGTGDDAYLDMLADALPHLSRRAPWDIVFFNAGVDPHREDRLGRLSMSDEGLRRRERMVIAHFRAAGIPLCGVIGGGYSHDIEALARRHAILFETAAAFA</sequence>
<dbReference type="InterPro" id="IPR023696">
    <property type="entry name" value="Ureohydrolase_dom_sf"/>
</dbReference>
<dbReference type="InterPro" id="IPR044150">
    <property type="entry name" value="HDAC_classIV"/>
</dbReference>
<dbReference type="EMBL" id="JACHOT010000007">
    <property type="protein sequence ID" value="MBB4652461.1"/>
    <property type="molecule type" value="Genomic_DNA"/>
</dbReference>
<protein>
    <submittedName>
        <fullName evidence="4">Acetoin utilization deacetylase AcuC-like enzyme</fullName>
    </submittedName>
</protein>
<dbReference type="InterPro" id="IPR037138">
    <property type="entry name" value="His_deacetylse_dom_sf"/>
</dbReference>
<gene>
    <name evidence="4" type="ORF">GGQ99_004237</name>
</gene>
<proteinExistence type="inferred from homology"/>
<dbReference type="Gene3D" id="3.40.800.20">
    <property type="entry name" value="Histone deacetylase domain"/>
    <property type="match status" value="1"/>
</dbReference>
<evidence type="ECO:0000256" key="1">
    <source>
        <dbReference type="ARBA" id="ARBA00005947"/>
    </source>
</evidence>
<feature type="domain" description="Histone deacetylase" evidence="3">
    <location>
        <begin position="19"/>
        <end position="282"/>
    </location>
</feature>
<comment type="similarity">
    <text evidence="1">Belongs to the histone deacetylase family.</text>
</comment>
<evidence type="ECO:0000313" key="5">
    <source>
        <dbReference type="Proteomes" id="UP000539538"/>
    </source>
</evidence>
<reference evidence="4 5" key="1">
    <citation type="submission" date="2020-08" db="EMBL/GenBank/DDBJ databases">
        <title>Genomic Encyclopedia of Type Strains, Phase IV (KMG-IV): sequencing the most valuable type-strain genomes for metagenomic binning, comparative biology and taxonomic classification.</title>
        <authorList>
            <person name="Goeker M."/>
        </authorList>
    </citation>
    <scope>NUCLEOTIDE SEQUENCE [LARGE SCALE GENOMIC DNA]</scope>
    <source>
        <strain evidence="4 5">DSM 7050</strain>
    </source>
</reference>
<evidence type="ECO:0000256" key="2">
    <source>
        <dbReference type="ARBA" id="ARBA00022801"/>
    </source>
</evidence>
<dbReference type="SUPFAM" id="SSF52768">
    <property type="entry name" value="Arginase/deacetylase"/>
    <property type="match status" value="1"/>
</dbReference>
<dbReference type="Pfam" id="PF00850">
    <property type="entry name" value="Hist_deacetyl"/>
    <property type="match status" value="1"/>
</dbReference>
<dbReference type="RefSeq" id="WP_183264042.1">
    <property type="nucleotide sequence ID" value="NZ_BAAAVZ010000006.1"/>
</dbReference>
<keyword evidence="2" id="KW-0378">Hydrolase</keyword>
<organism evidence="4 5">
    <name type="scientific">Aminobacter niigataensis</name>
    <dbReference type="NCBI Taxonomy" id="83265"/>
    <lineage>
        <taxon>Bacteria</taxon>
        <taxon>Pseudomonadati</taxon>
        <taxon>Pseudomonadota</taxon>
        <taxon>Alphaproteobacteria</taxon>
        <taxon>Hyphomicrobiales</taxon>
        <taxon>Phyllobacteriaceae</taxon>
        <taxon>Aminobacter</taxon>
    </lineage>
</organism>
<accession>A0ABR6L778</accession>